<comment type="subcellular location">
    <subcellularLocation>
        <location evidence="2">Cell membrane</location>
        <topology evidence="2">Multi-pass membrane protein</topology>
    </subcellularLocation>
    <subcellularLocation>
        <location evidence="1">Cytoplasm</location>
    </subcellularLocation>
</comment>
<dbReference type="FunFam" id="2.70.70.10:FF:000001">
    <property type="entry name" value="PTS system glucose-specific IIA component"/>
    <property type="match status" value="1"/>
</dbReference>
<name>A0A8E0IR94_LACPA</name>
<protein>
    <submittedName>
        <fullName evidence="9">PTS system transporter subunit IIA</fullName>
    </submittedName>
</protein>
<dbReference type="InterPro" id="IPR050890">
    <property type="entry name" value="PTS_EIIA_component"/>
</dbReference>
<accession>A0A8E0IR94</accession>
<dbReference type="PROSITE" id="PS00371">
    <property type="entry name" value="PTS_EIIA_TYPE_1_HIS"/>
    <property type="match status" value="1"/>
</dbReference>
<evidence type="ECO:0000313" key="9">
    <source>
        <dbReference type="EMBL" id="EPC72841.1"/>
    </source>
</evidence>
<dbReference type="Gene3D" id="2.70.70.10">
    <property type="entry name" value="Glucose Permease (Domain IIA)"/>
    <property type="match status" value="1"/>
</dbReference>
<keyword evidence="7" id="KW-0418">Kinase</keyword>
<dbReference type="Proteomes" id="UP000014252">
    <property type="component" value="Unassembled WGS sequence"/>
</dbReference>
<evidence type="ECO:0000259" key="8">
    <source>
        <dbReference type="PROSITE" id="PS51093"/>
    </source>
</evidence>
<keyword evidence="5" id="KW-0808">Transferase</keyword>
<evidence type="ECO:0000256" key="6">
    <source>
        <dbReference type="ARBA" id="ARBA00022683"/>
    </source>
</evidence>
<sequence>MFGLFKAKKKTGQPIIAPVTGILMPLDDVTDDVFSQKMMGDGFAIQPEESQIVSPVSGTVSTVFPTKHAIGIKTPEGLDVLVHMGLDTVELDGKPFKVDVALNDAVTAGQPLATIDREQIKKSGYDDTIVVIYTNMEKLKNFPTVVSSQITQGQQIGELIYV</sequence>
<dbReference type="InterPro" id="IPR001127">
    <property type="entry name" value="PTS_EIIA_1_perm"/>
</dbReference>
<dbReference type="SUPFAM" id="SSF51261">
    <property type="entry name" value="Duplicated hybrid motif"/>
    <property type="match status" value="1"/>
</dbReference>
<feature type="domain" description="PTS EIIA type-1" evidence="8">
    <location>
        <begin position="31"/>
        <end position="135"/>
    </location>
</feature>
<evidence type="ECO:0000313" key="10">
    <source>
        <dbReference type="Proteomes" id="UP000014252"/>
    </source>
</evidence>
<organism evidence="9 10">
    <name type="scientific">Lacticaseibacillus paracasei subsp. paracasei Lpp71</name>
    <dbReference type="NCBI Taxonomy" id="1256207"/>
    <lineage>
        <taxon>Bacteria</taxon>
        <taxon>Bacillati</taxon>
        <taxon>Bacillota</taxon>
        <taxon>Bacilli</taxon>
        <taxon>Lactobacillales</taxon>
        <taxon>Lactobacillaceae</taxon>
        <taxon>Lacticaseibacillus</taxon>
    </lineage>
</organism>
<dbReference type="PANTHER" id="PTHR45008:SF1">
    <property type="entry name" value="PTS SYSTEM GLUCOSE-SPECIFIC EIIA COMPONENT"/>
    <property type="match status" value="1"/>
</dbReference>
<evidence type="ECO:0000256" key="2">
    <source>
        <dbReference type="ARBA" id="ARBA00004651"/>
    </source>
</evidence>
<gene>
    <name evidence="9" type="ORF">Lpp71_09953</name>
</gene>
<keyword evidence="3" id="KW-0813">Transport</keyword>
<reference evidence="9 10" key="1">
    <citation type="journal article" date="2013" name="PLoS ONE">
        <title>Lactobacillus paracasei comparative genomics: towards species pan-genome definition and exploitation of diversity.</title>
        <authorList>
            <person name="Smokvina T."/>
            <person name="Wels M."/>
            <person name="Polka J."/>
            <person name="Chervaux C."/>
            <person name="Brisse S."/>
            <person name="Boekhorst J."/>
            <person name="van Hylckama Vlieg J.E."/>
            <person name="Siezen R.J."/>
        </authorList>
    </citation>
    <scope>NUCLEOTIDE SEQUENCE [LARGE SCALE GENOMIC DNA]</scope>
    <source>
        <strain evidence="9 10">Lpp71</strain>
    </source>
</reference>
<dbReference type="Pfam" id="PF00358">
    <property type="entry name" value="PTS_EIIA_1"/>
    <property type="match status" value="1"/>
</dbReference>
<keyword evidence="6" id="KW-0598">Phosphotransferase system</keyword>
<dbReference type="PANTHER" id="PTHR45008">
    <property type="entry name" value="PTS SYSTEM GLUCOSE-SPECIFIC EIIA COMPONENT"/>
    <property type="match status" value="1"/>
</dbReference>
<evidence type="ECO:0000256" key="7">
    <source>
        <dbReference type="ARBA" id="ARBA00022777"/>
    </source>
</evidence>
<keyword evidence="4" id="KW-0762">Sugar transport</keyword>
<dbReference type="AlphaFoldDB" id="A0A8E0IR94"/>
<dbReference type="GO" id="GO:0009401">
    <property type="term" value="P:phosphoenolpyruvate-dependent sugar phosphotransferase system"/>
    <property type="evidence" value="ECO:0007669"/>
    <property type="project" value="UniProtKB-KW"/>
</dbReference>
<dbReference type="GO" id="GO:0005737">
    <property type="term" value="C:cytoplasm"/>
    <property type="evidence" value="ECO:0007669"/>
    <property type="project" value="UniProtKB-SubCell"/>
</dbReference>
<comment type="caution">
    <text evidence="9">The sequence shown here is derived from an EMBL/GenBank/DDBJ whole genome shotgun (WGS) entry which is preliminary data.</text>
</comment>
<dbReference type="InterPro" id="IPR011055">
    <property type="entry name" value="Dup_hybrid_motif"/>
</dbReference>
<dbReference type="PROSITE" id="PS51093">
    <property type="entry name" value="PTS_EIIA_TYPE_1"/>
    <property type="match status" value="1"/>
</dbReference>
<evidence type="ECO:0000256" key="1">
    <source>
        <dbReference type="ARBA" id="ARBA00004496"/>
    </source>
</evidence>
<dbReference type="NCBIfam" id="TIGR00830">
    <property type="entry name" value="PTBA"/>
    <property type="match status" value="1"/>
</dbReference>
<evidence type="ECO:0000256" key="3">
    <source>
        <dbReference type="ARBA" id="ARBA00022448"/>
    </source>
</evidence>
<evidence type="ECO:0000256" key="5">
    <source>
        <dbReference type="ARBA" id="ARBA00022679"/>
    </source>
</evidence>
<evidence type="ECO:0000256" key="4">
    <source>
        <dbReference type="ARBA" id="ARBA00022597"/>
    </source>
</evidence>
<dbReference type="EMBL" id="ANKD01000488">
    <property type="protein sequence ID" value="EPC72841.1"/>
    <property type="molecule type" value="Genomic_DNA"/>
</dbReference>
<proteinExistence type="predicted"/>
<dbReference type="GO" id="GO:0005886">
    <property type="term" value="C:plasma membrane"/>
    <property type="evidence" value="ECO:0007669"/>
    <property type="project" value="UniProtKB-SubCell"/>
</dbReference>
<dbReference type="GO" id="GO:0016301">
    <property type="term" value="F:kinase activity"/>
    <property type="evidence" value="ECO:0007669"/>
    <property type="project" value="UniProtKB-KW"/>
</dbReference>